<evidence type="ECO:0008006" key="11">
    <source>
        <dbReference type="Google" id="ProtNLM"/>
    </source>
</evidence>
<dbReference type="PRINTS" id="PR00385">
    <property type="entry name" value="P450"/>
</dbReference>
<dbReference type="GO" id="GO:0016705">
    <property type="term" value="F:oxidoreductase activity, acting on paired donors, with incorporation or reduction of molecular oxygen"/>
    <property type="evidence" value="ECO:0007669"/>
    <property type="project" value="InterPro"/>
</dbReference>
<dbReference type="PRINTS" id="PR00463">
    <property type="entry name" value="EP450I"/>
</dbReference>
<dbReference type="InterPro" id="IPR036396">
    <property type="entry name" value="Cyt_P450_sf"/>
</dbReference>
<dbReference type="InterPro" id="IPR001128">
    <property type="entry name" value="Cyt_P450"/>
</dbReference>
<feature type="binding site" description="axial binding residue" evidence="6">
    <location>
        <position position="435"/>
    </location>
    <ligand>
        <name>heme</name>
        <dbReference type="ChEBI" id="CHEBI:30413"/>
    </ligand>
    <ligandPart>
        <name>Fe</name>
        <dbReference type="ChEBI" id="CHEBI:18248"/>
    </ligandPart>
</feature>
<evidence type="ECO:0000313" key="9">
    <source>
        <dbReference type="EMBL" id="KAK5061463.1"/>
    </source>
</evidence>
<comment type="caution">
    <text evidence="9">The sequence shown here is derived from an EMBL/GenBank/DDBJ whole genome shotgun (WGS) entry which is preliminary data.</text>
</comment>
<feature type="transmembrane region" description="Helical" evidence="8">
    <location>
        <begin position="12"/>
        <end position="29"/>
    </location>
</feature>
<keyword evidence="4 7" id="KW-0560">Oxidoreductase</keyword>
<dbReference type="GO" id="GO:0004497">
    <property type="term" value="F:monooxygenase activity"/>
    <property type="evidence" value="ECO:0007669"/>
    <property type="project" value="UniProtKB-KW"/>
</dbReference>
<accession>A0AAV9NMK0</accession>
<evidence type="ECO:0000313" key="10">
    <source>
        <dbReference type="Proteomes" id="UP001358417"/>
    </source>
</evidence>
<dbReference type="GO" id="GO:0005506">
    <property type="term" value="F:iron ion binding"/>
    <property type="evidence" value="ECO:0007669"/>
    <property type="project" value="InterPro"/>
</dbReference>
<dbReference type="GeneID" id="89976171"/>
<dbReference type="PROSITE" id="PS00086">
    <property type="entry name" value="CYTOCHROME_P450"/>
    <property type="match status" value="1"/>
</dbReference>
<evidence type="ECO:0000256" key="5">
    <source>
        <dbReference type="ARBA" id="ARBA00023004"/>
    </source>
</evidence>
<organism evidence="9 10">
    <name type="scientific">Exophiala bonariae</name>
    <dbReference type="NCBI Taxonomy" id="1690606"/>
    <lineage>
        <taxon>Eukaryota</taxon>
        <taxon>Fungi</taxon>
        <taxon>Dikarya</taxon>
        <taxon>Ascomycota</taxon>
        <taxon>Pezizomycotina</taxon>
        <taxon>Eurotiomycetes</taxon>
        <taxon>Chaetothyriomycetidae</taxon>
        <taxon>Chaetothyriales</taxon>
        <taxon>Herpotrichiellaceae</taxon>
        <taxon>Exophiala</taxon>
    </lineage>
</organism>
<dbReference type="GO" id="GO:0020037">
    <property type="term" value="F:heme binding"/>
    <property type="evidence" value="ECO:0007669"/>
    <property type="project" value="InterPro"/>
</dbReference>
<evidence type="ECO:0000256" key="1">
    <source>
        <dbReference type="ARBA" id="ARBA00001971"/>
    </source>
</evidence>
<evidence type="ECO:0000256" key="3">
    <source>
        <dbReference type="ARBA" id="ARBA00022723"/>
    </source>
</evidence>
<keyword evidence="6 7" id="KW-0349">Heme</keyword>
<keyword evidence="3 6" id="KW-0479">Metal-binding</keyword>
<dbReference type="Gene3D" id="1.10.630.10">
    <property type="entry name" value="Cytochrome P450"/>
    <property type="match status" value="1"/>
</dbReference>
<dbReference type="PANTHER" id="PTHR24305:SF96">
    <property type="entry name" value="CYTOCHROME P450 MONOOXYGENASE STCB-RELATED"/>
    <property type="match status" value="1"/>
</dbReference>
<evidence type="ECO:0000256" key="8">
    <source>
        <dbReference type="SAM" id="Phobius"/>
    </source>
</evidence>
<protein>
    <recommendedName>
        <fullName evidence="11">Cytochrome P450 monooxygenase</fullName>
    </recommendedName>
</protein>
<keyword evidence="5 6" id="KW-0408">Iron</keyword>
<keyword evidence="8" id="KW-0812">Transmembrane</keyword>
<evidence type="ECO:0000256" key="4">
    <source>
        <dbReference type="ARBA" id="ARBA00023002"/>
    </source>
</evidence>
<dbReference type="EMBL" id="JAVRRD010000003">
    <property type="protein sequence ID" value="KAK5061463.1"/>
    <property type="molecule type" value="Genomic_DNA"/>
</dbReference>
<keyword evidence="7" id="KW-0503">Monooxygenase</keyword>
<dbReference type="PANTHER" id="PTHR24305">
    <property type="entry name" value="CYTOCHROME P450"/>
    <property type="match status" value="1"/>
</dbReference>
<reference evidence="9 10" key="1">
    <citation type="submission" date="2023-08" db="EMBL/GenBank/DDBJ databases">
        <title>Black Yeasts Isolated from many extreme environments.</title>
        <authorList>
            <person name="Coleine C."/>
            <person name="Stajich J.E."/>
            <person name="Selbmann L."/>
        </authorList>
    </citation>
    <scope>NUCLEOTIDE SEQUENCE [LARGE SCALE GENOMIC DNA]</scope>
    <source>
        <strain evidence="9 10">CCFEE 5792</strain>
    </source>
</reference>
<dbReference type="RefSeq" id="XP_064710560.1">
    <property type="nucleotide sequence ID" value="XM_064851557.1"/>
</dbReference>
<comment type="similarity">
    <text evidence="2 7">Belongs to the cytochrome P450 family.</text>
</comment>
<dbReference type="InterPro" id="IPR002401">
    <property type="entry name" value="Cyt_P450_E_grp-I"/>
</dbReference>
<sequence>MILNAPNDIFRYFLPLTILTGVYIVVWALRKGLYGPLHAIPGPWHSRFTNVVLKYKTLTGQRAFYVHDLHQQYGSVVRVEPGEVNVCDLDAFREVHRIGSGFVKSDWYKLATPGIEDNVFGMTNVPEHAARRRLLARPFSRSSLLSNFQDLVTERARLAVKRIKEDASKGPSDVMKWWTLMTTDVIARVAFGEESCLLEAGQKSQYINDLERATQIWGLQGEVPWLYPIMRLLSPGFIRECDACMQRVVDYGLSAAHAAGKGSLSKHNIISGLIDASRAEGTSLTDFSLGSQASALIVAGSGTTAVTLTYAVWAVLQHPAVRSKLEDEVANLPDSFDDVVLEKLPYLNAVITETLRLYGSAPGALPRTTPSKGIQIKDFYIPPGVTLTTQAYTMHRDPAIFADPERFDPDRFYQRDLSGAQKYAFAPFGGGTRICLGIHLAFMELRHGLAEFFRECRGFELSELTTPESMEMENYFLISPKGKCCMVKAGTADG</sequence>
<dbReference type="InterPro" id="IPR017972">
    <property type="entry name" value="Cyt_P450_CS"/>
</dbReference>
<evidence type="ECO:0000256" key="7">
    <source>
        <dbReference type="RuleBase" id="RU000461"/>
    </source>
</evidence>
<dbReference type="CDD" id="cd11059">
    <property type="entry name" value="CYP_fungal"/>
    <property type="match status" value="1"/>
</dbReference>
<evidence type="ECO:0000256" key="2">
    <source>
        <dbReference type="ARBA" id="ARBA00010617"/>
    </source>
</evidence>
<name>A0AAV9NMK0_9EURO</name>
<keyword evidence="8" id="KW-0472">Membrane</keyword>
<dbReference type="Proteomes" id="UP001358417">
    <property type="component" value="Unassembled WGS sequence"/>
</dbReference>
<dbReference type="AlphaFoldDB" id="A0AAV9NMK0"/>
<dbReference type="SUPFAM" id="SSF48264">
    <property type="entry name" value="Cytochrome P450"/>
    <property type="match status" value="1"/>
</dbReference>
<dbReference type="InterPro" id="IPR050121">
    <property type="entry name" value="Cytochrome_P450_monoxygenase"/>
</dbReference>
<keyword evidence="10" id="KW-1185">Reference proteome</keyword>
<comment type="cofactor">
    <cofactor evidence="1 6">
        <name>heme</name>
        <dbReference type="ChEBI" id="CHEBI:30413"/>
    </cofactor>
</comment>
<dbReference type="Pfam" id="PF00067">
    <property type="entry name" value="p450"/>
    <property type="match status" value="1"/>
</dbReference>
<keyword evidence="8" id="KW-1133">Transmembrane helix</keyword>
<evidence type="ECO:0000256" key="6">
    <source>
        <dbReference type="PIRSR" id="PIRSR602401-1"/>
    </source>
</evidence>
<gene>
    <name evidence="9" type="ORF">LTR84_008006</name>
</gene>
<proteinExistence type="inferred from homology"/>